<dbReference type="Proteomes" id="UP000076079">
    <property type="component" value="Chromosome"/>
</dbReference>
<evidence type="ECO:0000313" key="3">
    <source>
        <dbReference type="Proteomes" id="UP000076079"/>
    </source>
</evidence>
<keyword evidence="3" id="KW-1185">Reference proteome</keyword>
<feature type="transmembrane region" description="Helical" evidence="1">
    <location>
        <begin position="306"/>
        <end position="324"/>
    </location>
</feature>
<gene>
    <name evidence="2" type="ORF">LuPra_02247</name>
</gene>
<keyword evidence="1" id="KW-0472">Membrane</keyword>
<keyword evidence="1" id="KW-1133">Transmembrane helix</keyword>
<feature type="transmembrane region" description="Helical" evidence="1">
    <location>
        <begin position="162"/>
        <end position="183"/>
    </location>
</feature>
<dbReference type="OrthoDB" id="155122at2"/>
<dbReference type="EMBL" id="CP015136">
    <property type="protein sequence ID" value="AMY09038.1"/>
    <property type="molecule type" value="Genomic_DNA"/>
</dbReference>
<organism evidence="2 3">
    <name type="scientific">Luteitalea pratensis</name>
    <dbReference type="NCBI Taxonomy" id="1855912"/>
    <lineage>
        <taxon>Bacteria</taxon>
        <taxon>Pseudomonadati</taxon>
        <taxon>Acidobacteriota</taxon>
        <taxon>Vicinamibacteria</taxon>
        <taxon>Vicinamibacterales</taxon>
        <taxon>Vicinamibacteraceae</taxon>
        <taxon>Luteitalea</taxon>
    </lineage>
</organism>
<name>A0A143PLS4_LUTPR</name>
<feature type="transmembrane region" description="Helical" evidence="1">
    <location>
        <begin position="130"/>
        <end position="150"/>
    </location>
</feature>
<feature type="transmembrane region" description="Helical" evidence="1">
    <location>
        <begin position="363"/>
        <end position="384"/>
    </location>
</feature>
<evidence type="ECO:0000256" key="1">
    <source>
        <dbReference type="SAM" id="Phobius"/>
    </source>
</evidence>
<evidence type="ECO:0000313" key="2">
    <source>
        <dbReference type="EMBL" id="AMY09038.1"/>
    </source>
</evidence>
<proteinExistence type="predicted"/>
<keyword evidence="1" id="KW-0812">Transmembrane</keyword>
<dbReference type="AlphaFoldDB" id="A0A143PLS4"/>
<sequence length="512" mass="55628">MTSPVEPGFRPLHVEQTPATPTRAAWPWMLAGAAMVVFRTLPYAWWGTLAFDADQAVLGLMAKHIAEFRALPVYQYAVSYVLILSAYVIAPFMWLLGPTPLALKLPLVLMNTAVGLWLIVLMMRTGLRPGVAVLLALPVLMTSGVTNAGLMDALGMTVEPALFVVALWSLRRMPLAFGIVATVGFQVREFVAYAVAAIVLLDVCTGMFASRDGWRDWSMSALAAVGTRGLIAAVARFASVRGPDTWTTASGDNLATLAGAFCFAPAQAVSNVMALGEWYLGLAWGATRTPLADAAVHTRVAQGLDGAWPVLATVLLLAVLRVAWRWRAVWAHRQASSVQLGAFLVLVGVQSVAVYAVSRCGPLAVLTIRYALLGMFLPTGLALLTWSVEQRASIRHLLGASFVALAALNAWPHAQLWHEQLTRPSLTNRAQLGAALEARGIHYARSDYWTAYYVAFMTRERVVMGSDTLSRIDVYERLLARHEHEVVRITTDRCDGMPAIVPGYYVCPMVAP</sequence>
<dbReference type="STRING" id="1855912.LuPra_02247"/>
<dbReference type="KEGG" id="abac:LuPra_02247"/>
<feature type="transmembrane region" description="Helical" evidence="1">
    <location>
        <begin position="190"/>
        <end position="209"/>
    </location>
</feature>
<feature type="transmembrane region" description="Helical" evidence="1">
    <location>
        <begin position="336"/>
        <end position="357"/>
    </location>
</feature>
<feature type="transmembrane region" description="Helical" evidence="1">
    <location>
        <begin position="101"/>
        <end position="123"/>
    </location>
</feature>
<reference evidence="2 3" key="1">
    <citation type="journal article" date="2016" name="Genome Announc.">
        <title>First Complete Genome Sequence of a Subdivision 6 Acidobacterium Strain.</title>
        <authorList>
            <person name="Huang S."/>
            <person name="Vieira S."/>
            <person name="Bunk B."/>
            <person name="Riedel T."/>
            <person name="Sproer C."/>
            <person name="Overmann J."/>
        </authorList>
    </citation>
    <scope>NUCLEOTIDE SEQUENCE [LARGE SCALE GENOMIC DNA]</scope>
    <source>
        <strain evidence="3">DSM 100886 HEG_-6_39</strain>
    </source>
</reference>
<reference evidence="3" key="2">
    <citation type="submission" date="2016-04" db="EMBL/GenBank/DDBJ databases">
        <title>First Complete Genome Sequence of a Subdivision 6 Acidobacterium.</title>
        <authorList>
            <person name="Huang S."/>
            <person name="Vieira S."/>
            <person name="Bunk B."/>
            <person name="Riedel T."/>
            <person name="Sproeer C."/>
            <person name="Overmann J."/>
        </authorList>
    </citation>
    <scope>NUCLEOTIDE SEQUENCE [LARGE SCALE GENOMIC DNA]</scope>
    <source>
        <strain evidence="3">DSM 100886 HEG_-6_39</strain>
    </source>
</reference>
<feature type="transmembrane region" description="Helical" evidence="1">
    <location>
        <begin position="73"/>
        <end position="95"/>
    </location>
</feature>
<accession>A0A143PLS4</accession>
<dbReference type="RefSeq" id="WP_110170819.1">
    <property type="nucleotide sequence ID" value="NZ_CP015136.1"/>
</dbReference>
<protein>
    <submittedName>
        <fullName evidence="2">Uncharacterized protein</fullName>
    </submittedName>
</protein>